<feature type="transmembrane region" description="Helical" evidence="1">
    <location>
        <begin position="49"/>
        <end position="72"/>
    </location>
</feature>
<comment type="caution">
    <text evidence="2">The sequence shown here is derived from an EMBL/GenBank/DDBJ whole genome shotgun (WGS) entry which is preliminary data.</text>
</comment>
<dbReference type="Proteomes" id="UP000178606">
    <property type="component" value="Unassembled WGS sequence"/>
</dbReference>
<keyword evidence="1" id="KW-0812">Transmembrane</keyword>
<keyword evidence="1" id="KW-1133">Transmembrane helix</keyword>
<gene>
    <name evidence="2" type="ORF">A3F84_01330</name>
</gene>
<accession>A0A1F6D4X1</accession>
<protein>
    <submittedName>
        <fullName evidence="2">Uncharacterized protein</fullName>
    </submittedName>
</protein>
<feature type="transmembrane region" description="Helical" evidence="1">
    <location>
        <begin position="12"/>
        <end position="29"/>
    </location>
</feature>
<evidence type="ECO:0000313" key="3">
    <source>
        <dbReference type="Proteomes" id="UP000178606"/>
    </source>
</evidence>
<dbReference type="EMBL" id="MFKF01000048">
    <property type="protein sequence ID" value="OGG56082.1"/>
    <property type="molecule type" value="Genomic_DNA"/>
</dbReference>
<keyword evidence="1" id="KW-0472">Membrane</keyword>
<proteinExistence type="predicted"/>
<dbReference type="AlphaFoldDB" id="A0A1F6D4X1"/>
<evidence type="ECO:0000313" key="2">
    <source>
        <dbReference type="EMBL" id="OGG56082.1"/>
    </source>
</evidence>
<organism evidence="2 3">
    <name type="scientific">Handelsmanbacteria sp. (strain RIFCSPLOWO2_12_FULL_64_10)</name>
    <dbReference type="NCBI Taxonomy" id="1817868"/>
    <lineage>
        <taxon>Bacteria</taxon>
        <taxon>Candidatus Handelsmaniibacteriota</taxon>
    </lineage>
</organism>
<evidence type="ECO:0000256" key="1">
    <source>
        <dbReference type="SAM" id="Phobius"/>
    </source>
</evidence>
<sequence length="79" mass="7977">MNEDLFSAVRAILLGGLIAGALDILAAFINNGLRGQGPVWVLQSVAGGWLGVGAFNGGLKTAALGIVLHFFIATTVAAV</sequence>
<name>A0A1F6D4X1_HANXR</name>
<reference evidence="2 3" key="1">
    <citation type="journal article" date="2016" name="Nat. Commun.">
        <title>Thousands of microbial genomes shed light on interconnected biogeochemical processes in an aquifer system.</title>
        <authorList>
            <person name="Anantharaman K."/>
            <person name="Brown C.T."/>
            <person name="Hug L.A."/>
            <person name="Sharon I."/>
            <person name="Castelle C.J."/>
            <person name="Probst A.J."/>
            <person name="Thomas B.C."/>
            <person name="Singh A."/>
            <person name="Wilkins M.J."/>
            <person name="Karaoz U."/>
            <person name="Brodie E.L."/>
            <person name="Williams K.H."/>
            <person name="Hubbard S.S."/>
            <person name="Banfield J.F."/>
        </authorList>
    </citation>
    <scope>NUCLEOTIDE SEQUENCE [LARGE SCALE GENOMIC DNA]</scope>
    <source>
        <strain evidence="3">RIFCSPLOWO2_12_FULL_64_10</strain>
    </source>
</reference>